<name>A0A2K3LVS0_TRIPR</name>
<dbReference type="EMBL" id="ASHM01037309">
    <property type="protein sequence ID" value="PNX80123.1"/>
    <property type="molecule type" value="Genomic_DNA"/>
</dbReference>
<evidence type="ECO:0000313" key="1">
    <source>
        <dbReference type="EMBL" id="PNX80123.1"/>
    </source>
</evidence>
<reference evidence="2 3" key="1">
    <citation type="journal article" date="2014" name="Am. J. Bot.">
        <title>Genome assembly and annotation for red clover (Trifolium pratense; Fabaceae).</title>
        <authorList>
            <person name="Istvanek J."/>
            <person name="Jaros M."/>
            <person name="Krenek A."/>
            <person name="Repkova J."/>
        </authorList>
    </citation>
    <scope>NUCLEOTIDE SEQUENCE [LARGE SCALE GENOMIC DNA]</scope>
    <source>
        <strain evidence="3">cv. Tatra</strain>
        <tissue evidence="2">Young leaves</tissue>
    </source>
</reference>
<dbReference type="Proteomes" id="UP000236291">
    <property type="component" value="Unassembled WGS sequence"/>
</dbReference>
<dbReference type="AlphaFoldDB" id="A0A2K3LVS0"/>
<organism evidence="2 3">
    <name type="scientific">Trifolium pratense</name>
    <name type="common">Red clover</name>
    <dbReference type="NCBI Taxonomy" id="57577"/>
    <lineage>
        <taxon>Eukaryota</taxon>
        <taxon>Viridiplantae</taxon>
        <taxon>Streptophyta</taxon>
        <taxon>Embryophyta</taxon>
        <taxon>Tracheophyta</taxon>
        <taxon>Spermatophyta</taxon>
        <taxon>Magnoliopsida</taxon>
        <taxon>eudicotyledons</taxon>
        <taxon>Gunneridae</taxon>
        <taxon>Pentapetalae</taxon>
        <taxon>rosids</taxon>
        <taxon>fabids</taxon>
        <taxon>Fabales</taxon>
        <taxon>Fabaceae</taxon>
        <taxon>Papilionoideae</taxon>
        <taxon>50 kb inversion clade</taxon>
        <taxon>NPAAA clade</taxon>
        <taxon>Hologalegina</taxon>
        <taxon>IRL clade</taxon>
        <taxon>Trifolieae</taxon>
        <taxon>Trifolium</taxon>
    </lineage>
</organism>
<reference evidence="2 3" key="2">
    <citation type="journal article" date="2017" name="Front. Plant Sci.">
        <title>Gene Classification and Mining of Molecular Markers Useful in Red Clover (Trifolium pratense) Breeding.</title>
        <authorList>
            <person name="Istvanek J."/>
            <person name="Dluhosova J."/>
            <person name="Dluhos P."/>
            <person name="Patkova L."/>
            <person name="Nedelnik J."/>
            <person name="Repkova J."/>
        </authorList>
    </citation>
    <scope>NUCLEOTIDE SEQUENCE [LARGE SCALE GENOMIC DNA]</scope>
    <source>
        <strain evidence="3">cv. Tatra</strain>
        <tissue evidence="2">Young leaves</tissue>
    </source>
</reference>
<accession>A0A2K3LVS0</accession>
<evidence type="ECO:0000313" key="2">
    <source>
        <dbReference type="EMBL" id="PNX82641.1"/>
    </source>
</evidence>
<proteinExistence type="predicted"/>
<protein>
    <submittedName>
        <fullName evidence="2">Uncharacterized protein</fullName>
    </submittedName>
</protein>
<dbReference type="EMBL" id="ASHM01042441">
    <property type="protein sequence ID" value="PNX82641.1"/>
    <property type="molecule type" value="Genomic_DNA"/>
</dbReference>
<comment type="caution">
    <text evidence="2">The sequence shown here is derived from an EMBL/GenBank/DDBJ whole genome shotgun (WGS) entry which is preliminary data.</text>
</comment>
<sequence length="55" mass="6242">MTSSNVTTSNAILNLYVAHDLEILRKYVWKDNEVGDIGHRMYTDEEENAAATIDI</sequence>
<evidence type="ECO:0000313" key="3">
    <source>
        <dbReference type="Proteomes" id="UP000236291"/>
    </source>
</evidence>
<gene>
    <name evidence="1" type="ORF">L195_g036119</name>
    <name evidence="2" type="ORF">L195_g038672</name>
</gene>